<dbReference type="PROSITE" id="PS50847">
    <property type="entry name" value="GRAM_POS_ANCHORING"/>
    <property type="match status" value="1"/>
</dbReference>
<evidence type="ECO:0000313" key="10">
    <source>
        <dbReference type="Proteomes" id="UP001241848"/>
    </source>
</evidence>
<dbReference type="InterPro" id="IPR008966">
    <property type="entry name" value="Adhesion_dom_sf"/>
</dbReference>
<reference evidence="9 10" key="1">
    <citation type="submission" date="2022-10" db="EMBL/GenBank/DDBJ databases">
        <title>Paenibacillus description and whole genome data of maize root bacterial community.</title>
        <authorList>
            <person name="Marton D."/>
            <person name="Farkas M."/>
            <person name="Cserhati M."/>
        </authorList>
    </citation>
    <scope>NUCLEOTIDE SEQUENCE [LARGE SCALE GENOMIC DNA]</scope>
    <source>
        <strain evidence="9 10">P96</strain>
    </source>
</reference>
<dbReference type="Pfam" id="PF00746">
    <property type="entry name" value="Gram_pos_anchor"/>
    <property type="match status" value="1"/>
</dbReference>
<evidence type="ECO:0000256" key="7">
    <source>
        <dbReference type="SAM" id="Phobius"/>
    </source>
</evidence>
<gene>
    <name evidence="9" type="ORF">OIN60_17460</name>
</gene>
<dbReference type="NCBIfam" id="TIGR01167">
    <property type="entry name" value="LPXTG_anchor"/>
    <property type="match status" value="1"/>
</dbReference>
<dbReference type="Pfam" id="PF01345">
    <property type="entry name" value="DUF11"/>
    <property type="match status" value="1"/>
</dbReference>
<dbReference type="PANTHER" id="PTHR34819:SF3">
    <property type="entry name" value="CELL SURFACE PROTEIN"/>
    <property type="match status" value="1"/>
</dbReference>
<dbReference type="NCBIfam" id="TIGR04226">
    <property type="entry name" value="RrgB_K2N_iso_D2"/>
    <property type="match status" value="1"/>
</dbReference>
<protein>
    <submittedName>
        <fullName evidence="9">Isopeptide-forming domain-containing fimbrial protein</fullName>
    </submittedName>
</protein>
<keyword evidence="4" id="KW-0732">Signal</keyword>
<keyword evidence="2" id="KW-0134">Cell wall</keyword>
<keyword evidence="7" id="KW-1133">Transmembrane helix</keyword>
<keyword evidence="7" id="KW-0472">Membrane</keyword>
<comment type="subcellular location">
    <subcellularLocation>
        <location evidence="1">Secreted</location>
        <location evidence="1">Cell wall</location>
        <topology evidence="1">Peptidoglycan-anchor</topology>
    </subcellularLocation>
</comment>
<feature type="region of interest" description="Disordered" evidence="6">
    <location>
        <begin position="1"/>
        <end position="44"/>
    </location>
</feature>
<sequence>SNSSVTNMVISDDLPEELEYVPGTLKVDGSSMTDNDDSDKGEYVSGTVTGSLGTVTDTDWHTLVFEAKVIKGAGGDKIKNVGEVDGDNVSTPDKPSEEITIGDAVPEMESEKEANDLNGGVYEVGDIIEYTIRTHNTVEDSVVTNLEISDALRAELEYVPGSLKVDGVTVTDAQDSDKGHYVDGKVVGQFGDITDTDWHTVVFRAEVLSGQSGQTIRNTAEVTGDNLDEPDQPSEDIIIGGGSGSNPNIPGDANDGSSGNPNTPGWGGSDSDSPDSGQSGGAGGSGGSGQSGTSGDSANGGSGDGSGNGSKLPETATNMYGYLLAGFIILLAGLFLLRRKKA</sequence>
<evidence type="ECO:0000256" key="5">
    <source>
        <dbReference type="ARBA" id="ARBA00023088"/>
    </source>
</evidence>
<dbReference type="InterPro" id="IPR001434">
    <property type="entry name" value="OmcB-like_DUF11"/>
</dbReference>
<proteinExistence type="predicted"/>
<dbReference type="PANTHER" id="PTHR34819">
    <property type="entry name" value="LARGE CYSTEINE-RICH PERIPLASMIC PROTEIN OMCB"/>
    <property type="match status" value="1"/>
</dbReference>
<accession>A0ABT9FUW3</accession>
<keyword evidence="10" id="KW-1185">Reference proteome</keyword>
<dbReference type="NCBIfam" id="TIGR01451">
    <property type="entry name" value="B_ant_repeat"/>
    <property type="match status" value="2"/>
</dbReference>
<keyword evidence="3" id="KW-0964">Secreted</keyword>
<feature type="domain" description="Gram-positive cocci surface proteins LPxTG" evidence="8">
    <location>
        <begin position="312"/>
        <end position="342"/>
    </location>
</feature>
<evidence type="ECO:0000256" key="4">
    <source>
        <dbReference type="ARBA" id="ARBA00022729"/>
    </source>
</evidence>
<dbReference type="InterPro" id="IPR051172">
    <property type="entry name" value="Chlamydia_OmcB"/>
</dbReference>
<dbReference type="Gene3D" id="2.60.40.740">
    <property type="match status" value="2"/>
</dbReference>
<evidence type="ECO:0000256" key="2">
    <source>
        <dbReference type="ARBA" id="ARBA00022512"/>
    </source>
</evidence>
<dbReference type="Proteomes" id="UP001241848">
    <property type="component" value="Unassembled WGS sequence"/>
</dbReference>
<organism evidence="9 10">
    <name type="scientific">Paenibacillus zeirhizosphaerae</name>
    <dbReference type="NCBI Taxonomy" id="2987519"/>
    <lineage>
        <taxon>Bacteria</taxon>
        <taxon>Bacillati</taxon>
        <taxon>Bacillota</taxon>
        <taxon>Bacilli</taxon>
        <taxon>Bacillales</taxon>
        <taxon>Paenibacillaceae</taxon>
        <taxon>Paenibacillus</taxon>
    </lineage>
</organism>
<keyword evidence="7" id="KW-0812">Transmembrane</keyword>
<dbReference type="EMBL" id="JAPCKK010000027">
    <property type="protein sequence ID" value="MDP4098522.1"/>
    <property type="molecule type" value="Genomic_DNA"/>
</dbReference>
<dbReference type="InterPro" id="IPR026466">
    <property type="entry name" value="Fim_isopep_form_D2_dom"/>
</dbReference>
<evidence type="ECO:0000256" key="1">
    <source>
        <dbReference type="ARBA" id="ARBA00004168"/>
    </source>
</evidence>
<feature type="region of interest" description="Disordered" evidence="6">
    <location>
        <begin position="215"/>
        <end position="310"/>
    </location>
</feature>
<feature type="compositionally biased region" description="Gly residues" evidence="6">
    <location>
        <begin position="278"/>
        <end position="308"/>
    </location>
</feature>
<feature type="non-terminal residue" evidence="9">
    <location>
        <position position="1"/>
    </location>
</feature>
<evidence type="ECO:0000313" key="9">
    <source>
        <dbReference type="EMBL" id="MDP4098522.1"/>
    </source>
</evidence>
<comment type="caution">
    <text evidence="9">The sequence shown here is derived from an EMBL/GenBank/DDBJ whole genome shotgun (WGS) entry which is preliminary data.</text>
</comment>
<evidence type="ECO:0000256" key="3">
    <source>
        <dbReference type="ARBA" id="ARBA00022525"/>
    </source>
</evidence>
<dbReference type="RefSeq" id="WP_305756146.1">
    <property type="nucleotide sequence ID" value="NZ_JAPCKK010000027.1"/>
</dbReference>
<evidence type="ECO:0000259" key="8">
    <source>
        <dbReference type="PROSITE" id="PS50847"/>
    </source>
</evidence>
<feature type="transmembrane region" description="Helical" evidence="7">
    <location>
        <begin position="319"/>
        <end position="337"/>
    </location>
</feature>
<dbReference type="InterPro" id="IPR047589">
    <property type="entry name" value="DUF11_rpt"/>
</dbReference>
<dbReference type="SUPFAM" id="SSF49401">
    <property type="entry name" value="Bacterial adhesins"/>
    <property type="match status" value="2"/>
</dbReference>
<evidence type="ECO:0000256" key="6">
    <source>
        <dbReference type="SAM" id="MobiDB-lite"/>
    </source>
</evidence>
<dbReference type="InterPro" id="IPR019931">
    <property type="entry name" value="LPXTG_anchor"/>
</dbReference>
<keyword evidence="5" id="KW-0572">Peptidoglycan-anchor</keyword>
<name>A0ABT9FUW3_9BACL</name>